<evidence type="ECO:0000256" key="1">
    <source>
        <dbReference type="SAM" id="MobiDB-lite"/>
    </source>
</evidence>
<protein>
    <submittedName>
        <fullName evidence="2">Uncharacterized protein</fullName>
    </submittedName>
</protein>
<dbReference type="Proteomes" id="UP000265080">
    <property type="component" value="Chromosome 19"/>
</dbReference>
<accession>A0A3P8RVY7</accession>
<evidence type="ECO:0000313" key="3">
    <source>
        <dbReference type="Proteomes" id="UP000265080"/>
    </source>
</evidence>
<reference evidence="2" key="3">
    <citation type="submission" date="2025-09" db="UniProtKB">
        <authorList>
            <consortium name="Ensembl"/>
        </authorList>
    </citation>
    <scope>IDENTIFICATION</scope>
</reference>
<evidence type="ECO:0000313" key="2">
    <source>
        <dbReference type="Ensembl" id="ENSAPEP00000004286.1"/>
    </source>
</evidence>
<feature type="compositionally biased region" description="Low complexity" evidence="1">
    <location>
        <begin position="38"/>
        <end position="49"/>
    </location>
</feature>
<reference evidence="2 3" key="1">
    <citation type="submission" date="2018-03" db="EMBL/GenBank/DDBJ databases">
        <title>Finding Nemo's genes: A chromosome-scale reference assembly of the genome of the orange clownfish Amphiprion percula.</title>
        <authorList>
            <person name="Lehmann R."/>
        </authorList>
    </citation>
    <scope>NUCLEOTIDE SEQUENCE</scope>
</reference>
<dbReference type="GeneTree" id="ENSGT00940000173220"/>
<dbReference type="STRING" id="161767.ENSAPEP00000004286"/>
<feature type="region of interest" description="Disordered" evidence="1">
    <location>
        <begin position="1"/>
        <end position="56"/>
    </location>
</feature>
<keyword evidence="3" id="KW-1185">Reference proteome</keyword>
<dbReference type="AlphaFoldDB" id="A0A3P8RVY7"/>
<organism evidence="2 3">
    <name type="scientific">Amphiprion percula</name>
    <name type="common">Orange clownfish</name>
    <name type="synonym">Lutjanus percula</name>
    <dbReference type="NCBI Taxonomy" id="161767"/>
    <lineage>
        <taxon>Eukaryota</taxon>
        <taxon>Metazoa</taxon>
        <taxon>Chordata</taxon>
        <taxon>Craniata</taxon>
        <taxon>Vertebrata</taxon>
        <taxon>Euteleostomi</taxon>
        <taxon>Actinopterygii</taxon>
        <taxon>Neopterygii</taxon>
        <taxon>Teleostei</taxon>
        <taxon>Neoteleostei</taxon>
        <taxon>Acanthomorphata</taxon>
        <taxon>Ovalentaria</taxon>
        <taxon>Pomacentridae</taxon>
        <taxon>Amphiprion</taxon>
    </lineage>
</organism>
<name>A0A3P8RVY7_AMPPE</name>
<sequence length="104" mass="11360">MEPQASQGQLGAEGDCGMSNLLVPSPQSEAVTHEMEELSLQPTQSLPPLNERKNGEDMLLPHNTVHLPAEQTIVAWFTSFLLHTSCLSVLQLSKIYGSPYRLSG</sequence>
<proteinExistence type="predicted"/>
<dbReference type="Ensembl" id="ENSAPET00000004403.1">
    <property type="protein sequence ID" value="ENSAPEP00000004286.1"/>
    <property type="gene ID" value="ENSAPEG00000003101.1"/>
</dbReference>
<reference evidence="2" key="2">
    <citation type="submission" date="2025-08" db="UniProtKB">
        <authorList>
            <consortium name="Ensembl"/>
        </authorList>
    </citation>
    <scope>IDENTIFICATION</scope>
</reference>